<dbReference type="Gene3D" id="2.20.70.10">
    <property type="match status" value="1"/>
</dbReference>
<dbReference type="SUPFAM" id="SSF51045">
    <property type="entry name" value="WW domain"/>
    <property type="match status" value="1"/>
</dbReference>
<dbReference type="PROSITE" id="PS01159">
    <property type="entry name" value="WW_DOMAIN_1"/>
    <property type="match status" value="1"/>
</dbReference>
<feature type="compositionally biased region" description="Acidic residues" evidence="1">
    <location>
        <begin position="1"/>
        <end position="16"/>
    </location>
</feature>
<dbReference type="InterPro" id="IPR001202">
    <property type="entry name" value="WW_dom"/>
</dbReference>
<dbReference type="InterPro" id="IPR036020">
    <property type="entry name" value="WW_dom_sf"/>
</dbReference>
<feature type="region of interest" description="Disordered" evidence="1">
    <location>
        <begin position="261"/>
        <end position="471"/>
    </location>
</feature>
<feature type="region of interest" description="Disordered" evidence="1">
    <location>
        <begin position="177"/>
        <end position="232"/>
    </location>
</feature>
<feature type="compositionally biased region" description="Polar residues" evidence="1">
    <location>
        <begin position="30"/>
        <end position="42"/>
    </location>
</feature>
<feature type="compositionally biased region" description="Basic and acidic residues" evidence="1">
    <location>
        <begin position="105"/>
        <end position="122"/>
    </location>
</feature>
<protein>
    <recommendedName>
        <fullName evidence="2">WW domain-containing protein</fullName>
    </recommendedName>
</protein>
<feature type="compositionally biased region" description="Acidic residues" evidence="1">
    <location>
        <begin position="51"/>
        <end position="70"/>
    </location>
</feature>
<organism evidence="3 4">
    <name type="scientific">Hohenbuehelia grisea</name>
    <dbReference type="NCBI Taxonomy" id="104357"/>
    <lineage>
        <taxon>Eukaryota</taxon>
        <taxon>Fungi</taxon>
        <taxon>Dikarya</taxon>
        <taxon>Basidiomycota</taxon>
        <taxon>Agaricomycotina</taxon>
        <taxon>Agaricomycetes</taxon>
        <taxon>Agaricomycetidae</taxon>
        <taxon>Agaricales</taxon>
        <taxon>Pleurotineae</taxon>
        <taxon>Pleurotaceae</taxon>
        <taxon>Hohenbuehelia</taxon>
    </lineage>
</organism>
<dbReference type="EMBL" id="JASNQZ010000004">
    <property type="protein sequence ID" value="KAL0958036.1"/>
    <property type="molecule type" value="Genomic_DNA"/>
</dbReference>
<feature type="compositionally biased region" description="Basic and acidic residues" evidence="1">
    <location>
        <begin position="320"/>
        <end position="329"/>
    </location>
</feature>
<dbReference type="SMART" id="SM00456">
    <property type="entry name" value="WW"/>
    <property type="match status" value="1"/>
</dbReference>
<reference evidence="4" key="1">
    <citation type="submission" date="2024-06" db="EMBL/GenBank/DDBJ databases">
        <title>Multi-omics analyses provide insights into the biosynthesis of the anticancer antibiotic pleurotin in Hohenbuehelia grisea.</title>
        <authorList>
            <person name="Weaver J.A."/>
            <person name="Alberti F."/>
        </authorList>
    </citation>
    <scope>NUCLEOTIDE SEQUENCE [LARGE SCALE GENOMIC DNA]</scope>
    <source>
        <strain evidence="4">T-177</strain>
    </source>
</reference>
<dbReference type="Pfam" id="PF00397">
    <property type="entry name" value="WW"/>
    <property type="match status" value="1"/>
</dbReference>
<feature type="compositionally biased region" description="Polar residues" evidence="1">
    <location>
        <begin position="278"/>
        <end position="291"/>
    </location>
</feature>
<feature type="domain" description="WW" evidence="2">
    <location>
        <begin position="219"/>
        <end position="253"/>
    </location>
</feature>
<dbReference type="Proteomes" id="UP001556367">
    <property type="component" value="Unassembled WGS sequence"/>
</dbReference>
<evidence type="ECO:0000259" key="2">
    <source>
        <dbReference type="PROSITE" id="PS50020"/>
    </source>
</evidence>
<evidence type="ECO:0000313" key="4">
    <source>
        <dbReference type="Proteomes" id="UP001556367"/>
    </source>
</evidence>
<dbReference type="CDD" id="cd00201">
    <property type="entry name" value="WW"/>
    <property type="match status" value="1"/>
</dbReference>
<feature type="compositionally biased region" description="Basic and acidic residues" evidence="1">
    <location>
        <begin position="353"/>
        <end position="362"/>
    </location>
</feature>
<feature type="region of interest" description="Disordered" evidence="1">
    <location>
        <begin position="1"/>
        <end position="163"/>
    </location>
</feature>
<keyword evidence="4" id="KW-1185">Reference proteome</keyword>
<comment type="caution">
    <text evidence="3">The sequence shown here is derived from an EMBL/GenBank/DDBJ whole genome shotgun (WGS) entry which is preliminary data.</text>
</comment>
<name>A0ABR3JQJ3_9AGAR</name>
<evidence type="ECO:0000256" key="1">
    <source>
        <dbReference type="SAM" id="MobiDB-lite"/>
    </source>
</evidence>
<feature type="compositionally biased region" description="Polar residues" evidence="1">
    <location>
        <begin position="179"/>
        <end position="188"/>
    </location>
</feature>
<proteinExistence type="predicted"/>
<dbReference type="PROSITE" id="PS50020">
    <property type="entry name" value="WW_DOMAIN_2"/>
    <property type="match status" value="1"/>
</dbReference>
<accession>A0ABR3JQJ3</accession>
<evidence type="ECO:0000313" key="3">
    <source>
        <dbReference type="EMBL" id="KAL0958036.1"/>
    </source>
</evidence>
<feature type="compositionally biased region" description="Basic and acidic residues" evidence="1">
    <location>
        <begin position="189"/>
        <end position="200"/>
    </location>
</feature>
<sequence>MDDHEELDWGNDDDEAQSSARPLPHAEPVQDNSTSNIASQHAHSPPATPGQDDDEDAEDAVSLGGDEEEDSHPYLAFHQPQEAAVVEDDARMSTARLGVASSVEVDGHSADHQKASRQRQDTDSPPARPPSGRRTRRGSSAQSLKVPTPQASPQRPIVHALPPKPIAASLAAYIHHSDPSLTEATAMSQRREREQREKNKSANIQASSVKTTQTSPIDSPLPPDWEIRHPRKGGEPYYYNVRTHESQWKRPVAGASALTYVPDLMTGEGHDREREPRSSVTSRSTHPQSSAMPLVYERPSDPIQLLPGPLTASAPQALSFEDRHYRPTGDPDVPSNSNGRGRAPALRVSQVTEDSRYEPEHPRTRRTARSRSVSPVASHAHPRDRELGSHYQDQSALQRGDSRGDSWIAPDSRDHDHRSKYLPAPVQEGPSETQRSAYRTDAERSATRTPQAGSTKRARNDTYPLPREHEPIEHMHTSVASTLSASQMPLLSHLLPLLLFSCTSYTYHPCRRAARASFAGTAMAKAAVIR</sequence>
<feature type="compositionally biased region" description="Polar residues" evidence="1">
    <location>
        <begin position="201"/>
        <end position="217"/>
    </location>
</feature>
<gene>
    <name evidence="3" type="ORF">HGRIS_000212</name>
</gene>
<feature type="compositionally biased region" description="Basic and acidic residues" evidence="1">
    <location>
        <begin position="268"/>
        <end position="277"/>
    </location>
</feature>
<feature type="compositionally biased region" description="Polar residues" evidence="1">
    <location>
        <begin position="142"/>
        <end position="153"/>
    </location>
</feature>